<organism evidence="2 3">
    <name type="scientific">Labrys miyagiensis</name>
    <dbReference type="NCBI Taxonomy" id="346912"/>
    <lineage>
        <taxon>Bacteria</taxon>
        <taxon>Pseudomonadati</taxon>
        <taxon>Pseudomonadota</taxon>
        <taxon>Alphaproteobacteria</taxon>
        <taxon>Hyphomicrobiales</taxon>
        <taxon>Xanthobacteraceae</taxon>
        <taxon>Labrys</taxon>
    </lineage>
</organism>
<gene>
    <name evidence="2" type="ORF">GCM10007874_31760</name>
</gene>
<name>A0ABQ6CN63_9HYPH</name>
<evidence type="ECO:0008006" key="4">
    <source>
        <dbReference type="Google" id="ProtNLM"/>
    </source>
</evidence>
<sequence length="180" mass="20514">MEANMAAKVAIPERPEPIPESPSDINPGETLAQYKARKGDLLSGNDVAALDKYNPGMSFEDIVRERLDQAGGDPLIALRLLVRRAMEKDDALDRLMLDLHKLDPDNSPMIEEDVAELQYRLEKSIERMKREFHFEPTPPGFWEDEAAWENGPPDEPVGPRPRDWRDPTRPSQGKYIRVVK</sequence>
<evidence type="ECO:0000256" key="1">
    <source>
        <dbReference type="SAM" id="MobiDB-lite"/>
    </source>
</evidence>
<feature type="region of interest" description="Disordered" evidence="1">
    <location>
        <begin position="136"/>
        <end position="180"/>
    </location>
</feature>
<reference evidence="3" key="1">
    <citation type="journal article" date="2019" name="Int. J. Syst. Evol. Microbiol.">
        <title>The Global Catalogue of Microorganisms (GCM) 10K type strain sequencing project: providing services to taxonomists for standard genome sequencing and annotation.</title>
        <authorList>
            <consortium name="The Broad Institute Genomics Platform"/>
            <consortium name="The Broad Institute Genome Sequencing Center for Infectious Disease"/>
            <person name="Wu L."/>
            <person name="Ma J."/>
        </authorList>
    </citation>
    <scope>NUCLEOTIDE SEQUENCE [LARGE SCALE GENOMIC DNA]</scope>
    <source>
        <strain evidence="3">NBRC 101365</strain>
    </source>
</reference>
<dbReference type="EMBL" id="BSPC01000027">
    <property type="protein sequence ID" value="GLS20159.1"/>
    <property type="molecule type" value="Genomic_DNA"/>
</dbReference>
<evidence type="ECO:0000313" key="3">
    <source>
        <dbReference type="Proteomes" id="UP001156882"/>
    </source>
</evidence>
<protein>
    <recommendedName>
        <fullName evidence="4">DnaJ homologue subfamily C member 28 conserved domain-containing protein</fullName>
    </recommendedName>
</protein>
<accession>A0ABQ6CN63</accession>
<proteinExistence type="predicted"/>
<evidence type="ECO:0000313" key="2">
    <source>
        <dbReference type="EMBL" id="GLS20159.1"/>
    </source>
</evidence>
<keyword evidence="3" id="KW-1185">Reference proteome</keyword>
<dbReference type="Proteomes" id="UP001156882">
    <property type="component" value="Unassembled WGS sequence"/>
</dbReference>
<comment type="caution">
    <text evidence="2">The sequence shown here is derived from an EMBL/GenBank/DDBJ whole genome shotgun (WGS) entry which is preliminary data.</text>
</comment>
<feature type="region of interest" description="Disordered" evidence="1">
    <location>
        <begin position="1"/>
        <end position="27"/>
    </location>
</feature>